<evidence type="ECO:0000256" key="11">
    <source>
        <dbReference type="RuleBase" id="RU361164"/>
    </source>
</evidence>
<accession>X8J0Q7</accession>
<keyword evidence="6" id="KW-1015">Disulfide bond</keyword>
<dbReference type="PRINTS" id="PR00734">
    <property type="entry name" value="GLHYDRLASE7"/>
</dbReference>
<evidence type="ECO:0000256" key="10">
    <source>
        <dbReference type="ARBA" id="ARBA00023326"/>
    </source>
</evidence>
<dbReference type="Pfam" id="PF00840">
    <property type="entry name" value="Glyco_hydro_7"/>
    <property type="match status" value="1"/>
</dbReference>
<evidence type="ECO:0000256" key="3">
    <source>
        <dbReference type="ARBA" id="ARBA00022729"/>
    </source>
</evidence>
<evidence type="ECO:0000256" key="2">
    <source>
        <dbReference type="ARBA" id="ARBA00006044"/>
    </source>
</evidence>
<dbReference type="PROSITE" id="PS00562">
    <property type="entry name" value="CBM1_1"/>
    <property type="match status" value="1"/>
</dbReference>
<dbReference type="Pfam" id="PF00734">
    <property type="entry name" value="CBM_1"/>
    <property type="match status" value="1"/>
</dbReference>
<keyword evidence="7" id="KW-0325">Glycoprotein</keyword>
<protein>
    <recommendedName>
        <fullName evidence="11">Glucanase</fullName>
        <ecNumber evidence="11">3.2.1.-</ecNumber>
    </recommendedName>
</protein>
<evidence type="ECO:0000256" key="6">
    <source>
        <dbReference type="ARBA" id="ARBA00023157"/>
    </source>
</evidence>
<dbReference type="InterPro" id="IPR035971">
    <property type="entry name" value="CBD_sf"/>
</dbReference>
<dbReference type="AlphaFoldDB" id="X8J0Q7"/>
<organism evidence="13 14">
    <name type="scientific">Rhizoctonia solani AG-3 Rhs1AP</name>
    <dbReference type="NCBI Taxonomy" id="1086054"/>
    <lineage>
        <taxon>Eukaryota</taxon>
        <taxon>Fungi</taxon>
        <taxon>Dikarya</taxon>
        <taxon>Basidiomycota</taxon>
        <taxon>Agaricomycotina</taxon>
        <taxon>Agaricomycetes</taxon>
        <taxon>Cantharellales</taxon>
        <taxon>Ceratobasidiaceae</taxon>
        <taxon>Rhizoctonia</taxon>
    </lineage>
</organism>
<dbReference type="SUPFAM" id="SSF57180">
    <property type="entry name" value="Cellulose-binding domain"/>
    <property type="match status" value="1"/>
</dbReference>
<proteinExistence type="inferred from homology"/>
<keyword evidence="9 11" id="KW-0326">Glycosidase</keyword>
<comment type="caution">
    <text evidence="13">The sequence shown here is derived from an EMBL/GenBank/DDBJ whole genome shotgun (WGS) entry which is preliminary data.</text>
</comment>
<keyword evidence="3" id="KW-0732">Signal</keyword>
<dbReference type="InterPro" id="IPR013320">
    <property type="entry name" value="ConA-like_dom_sf"/>
</dbReference>
<keyword evidence="4 11" id="KW-0378">Hydrolase</keyword>
<dbReference type="OrthoDB" id="412382at2759"/>
<gene>
    <name evidence="13" type="ORF">RSOL_123520</name>
</gene>
<dbReference type="Gene3D" id="2.70.100.10">
    <property type="entry name" value="Glycoside hydrolase, family 7, domain"/>
    <property type="match status" value="1"/>
</dbReference>
<evidence type="ECO:0000259" key="12">
    <source>
        <dbReference type="PROSITE" id="PS51164"/>
    </source>
</evidence>
<reference evidence="14" key="1">
    <citation type="journal article" date="2014" name="Genome Announc.">
        <title>Draft genome sequence of the plant-pathogenic soil fungus Rhizoctonia solani anastomosis group 3 strain Rhs1AP.</title>
        <authorList>
            <person name="Cubeta M.A."/>
            <person name="Thomas E."/>
            <person name="Dean R.A."/>
            <person name="Jabaji S."/>
            <person name="Neate S.M."/>
            <person name="Tavantzis S."/>
            <person name="Toda T."/>
            <person name="Vilgalys R."/>
            <person name="Bharathan N."/>
            <person name="Fedorova-Abrams N."/>
            <person name="Pakala S.B."/>
            <person name="Pakala S.M."/>
            <person name="Zafar N."/>
            <person name="Joardar V."/>
            <person name="Losada L."/>
            <person name="Nierman W.C."/>
        </authorList>
    </citation>
    <scope>NUCLEOTIDE SEQUENCE [LARGE SCALE GENOMIC DNA]</scope>
    <source>
        <strain evidence="14">AG-3</strain>
    </source>
</reference>
<dbReference type="GO" id="GO:0030245">
    <property type="term" value="P:cellulose catabolic process"/>
    <property type="evidence" value="ECO:0007669"/>
    <property type="project" value="UniProtKB-KW"/>
</dbReference>
<dbReference type="InterPro" id="IPR000254">
    <property type="entry name" value="CBD"/>
</dbReference>
<comment type="catalytic activity">
    <reaction evidence="1">
        <text>Hydrolysis of (1-&gt;4)-beta-D-glucosidic linkages in cellulose and cellotetraose, releasing cellobiose from the non-reducing ends of the chains.</text>
        <dbReference type="EC" id="3.2.1.91"/>
    </reaction>
</comment>
<evidence type="ECO:0000256" key="8">
    <source>
        <dbReference type="ARBA" id="ARBA00023277"/>
    </source>
</evidence>
<dbReference type="InterPro" id="IPR001722">
    <property type="entry name" value="Glyco_hydro_7"/>
</dbReference>
<dbReference type="SUPFAM" id="SSF49899">
    <property type="entry name" value="Concanavalin A-like lectins/glucanases"/>
    <property type="match status" value="1"/>
</dbReference>
<evidence type="ECO:0000256" key="5">
    <source>
        <dbReference type="ARBA" id="ARBA00023001"/>
    </source>
</evidence>
<dbReference type="Proteomes" id="UP000030108">
    <property type="component" value="Unassembled WGS sequence"/>
</dbReference>
<evidence type="ECO:0000256" key="4">
    <source>
        <dbReference type="ARBA" id="ARBA00022801"/>
    </source>
</evidence>
<feature type="domain" description="CBM1" evidence="12">
    <location>
        <begin position="102"/>
        <end position="138"/>
    </location>
</feature>
<evidence type="ECO:0000256" key="9">
    <source>
        <dbReference type="ARBA" id="ARBA00023295"/>
    </source>
</evidence>
<name>X8J0Q7_9AGAM</name>
<comment type="similarity">
    <text evidence="2 11">Belongs to the glycosyl hydrolase 7 (cellulase C) family.</text>
</comment>
<keyword evidence="8" id="KW-0119">Carbohydrate metabolism</keyword>
<evidence type="ECO:0000313" key="13">
    <source>
        <dbReference type="EMBL" id="EUC55575.1"/>
    </source>
</evidence>
<dbReference type="SMART" id="SM00236">
    <property type="entry name" value="fCBD"/>
    <property type="match status" value="1"/>
</dbReference>
<evidence type="ECO:0000313" key="14">
    <source>
        <dbReference type="Proteomes" id="UP000030108"/>
    </source>
</evidence>
<keyword evidence="10 11" id="KW-0624">Polysaccharide degradation</keyword>
<keyword evidence="5 11" id="KW-0136">Cellulose degradation</keyword>
<dbReference type="GO" id="GO:0016162">
    <property type="term" value="F:cellulose 1,4-beta-cellobiosidase activity"/>
    <property type="evidence" value="ECO:0007669"/>
    <property type="project" value="UniProtKB-EC"/>
</dbReference>
<evidence type="ECO:0000256" key="7">
    <source>
        <dbReference type="ARBA" id="ARBA00023180"/>
    </source>
</evidence>
<sequence length="138" mass="13944">MDKSFAKGHVLVLSIWDDHAANMLWLDSDYPVGASTTTPGVARGACATSSGVPADIEAASPNASVTFSNIKFGDIGSTYGSGSTPTTPTTSAPATTTTASSGTVAHYGQCGGIGYTGPTACVSPYTCVKNGDYYSQCL</sequence>
<dbReference type="PROSITE" id="PS51164">
    <property type="entry name" value="CBM1_2"/>
    <property type="match status" value="1"/>
</dbReference>
<dbReference type="EC" id="3.2.1.-" evidence="11"/>
<dbReference type="PANTHER" id="PTHR33753">
    <property type="entry name" value="1,4-BETA-D-GLUCAN CELLOBIOHYDROLASE B"/>
    <property type="match status" value="1"/>
</dbReference>
<dbReference type="PANTHER" id="PTHR33753:SF2">
    <property type="entry name" value="GLYCOSIDE HYDROLASE FAMILY 7 PROTEIN"/>
    <property type="match status" value="1"/>
</dbReference>
<evidence type="ECO:0000256" key="1">
    <source>
        <dbReference type="ARBA" id="ARBA00001641"/>
    </source>
</evidence>
<feature type="non-terminal residue" evidence="13">
    <location>
        <position position="138"/>
    </location>
</feature>
<dbReference type="GO" id="GO:0005576">
    <property type="term" value="C:extracellular region"/>
    <property type="evidence" value="ECO:0007669"/>
    <property type="project" value="InterPro"/>
</dbReference>
<dbReference type="EMBL" id="JATN01000322">
    <property type="protein sequence ID" value="EUC55575.1"/>
    <property type="molecule type" value="Genomic_DNA"/>
</dbReference>
<dbReference type="InterPro" id="IPR037019">
    <property type="entry name" value="Glyco_hydro_7_sf"/>
</dbReference>
<dbReference type="GO" id="GO:0030248">
    <property type="term" value="F:cellulose binding"/>
    <property type="evidence" value="ECO:0007669"/>
    <property type="project" value="InterPro"/>
</dbReference>